<dbReference type="eggNOG" id="ENOG502QXC3">
    <property type="taxonomic scope" value="Eukaryota"/>
</dbReference>
<comment type="caution">
    <text evidence="2">The sequence shown here is derived from an EMBL/GenBank/DDBJ whole genome shotgun (WGS) entry which is preliminary data.</text>
</comment>
<name>A7ATS3_BABBO</name>
<gene>
    <name evidence="2" type="ORF">BBOV_II003790</name>
</gene>
<dbReference type="GO" id="GO:0044528">
    <property type="term" value="P:regulation of mitochondrial mRNA stability"/>
    <property type="evidence" value="ECO:0007669"/>
    <property type="project" value="TreeGrafter"/>
</dbReference>
<dbReference type="Pfam" id="PF26188">
    <property type="entry name" value="RESC6"/>
    <property type="match status" value="1"/>
</dbReference>
<dbReference type="AlphaFoldDB" id="A7ATS3"/>
<evidence type="ECO:0000259" key="1">
    <source>
        <dbReference type="Pfam" id="PF26188"/>
    </source>
</evidence>
<accession>A7ATS3</accession>
<dbReference type="Proteomes" id="UP000002173">
    <property type="component" value="Chromosome 2"/>
</dbReference>
<keyword evidence="3" id="KW-1185">Reference proteome</keyword>
<dbReference type="InterPro" id="IPR058917">
    <property type="entry name" value="RESC6_dom"/>
</dbReference>
<evidence type="ECO:0000313" key="3">
    <source>
        <dbReference type="Proteomes" id="UP000002173"/>
    </source>
</evidence>
<reference evidence="2 3" key="1">
    <citation type="journal article" date="2007" name="PLoS Pathog.">
        <title>Genome sequence of Babesia bovis and comparative analysis of apicomplexan hemoprotozoa.</title>
        <authorList>
            <person name="Brayton K.A."/>
            <person name="Lau A.O.T."/>
            <person name="Herndon D.R."/>
            <person name="Hannick L."/>
            <person name="Kappmeyer L.S."/>
            <person name="Berens S.J."/>
            <person name="Bidwell S.L."/>
            <person name="Brown W.C."/>
            <person name="Crabtree J."/>
            <person name="Fadrosh D."/>
            <person name="Feldblum T."/>
            <person name="Forberger H.A."/>
            <person name="Haas B.J."/>
            <person name="Howell J.M."/>
            <person name="Khouri H."/>
            <person name="Koo H."/>
            <person name="Mann D.J."/>
            <person name="Norimine J."/>
            <person name="Paulsen I.T."/>
            <person name="Radune D."/>
            <person name="Ren Q."/>
            <person name="Smith R.K. Jr."/>
            <person name="Suarez C.E."/>
            <person name="White O."/>
            <person name="Wortman J.R."/>
            <person name="Knowles D.P. Jr."/>
            <person name="McElwain T.F."/>
            <person name="Nene V.M."/>
        </authorList>
    </citation>
    <scope>NUCLEOTIDE SEQUENCE [LARGE SCALE GENOMIC DNA]</scope>
    <source>
        <strain evidence="2">T2Bo</strain>
    </source>
</reference>
<dbReference type="KEGG" id="bbo:BBOV_II003790"/>
<dbReference type="InterPro" id="IPR050870">
    <property type="entry name" value="FAST_kinase"/>
</dbReference>
<dbReference type="OMA" id="CYHAVHK"/>
<dbReference type="PANTHER" id="PTHR21228:SF40">
    <property type="entry name" value="LD45607P"/>
    <property type="match status" value="1"/>
</dbReference>
<dbReference type="InParanoid" id="A7ATS3"/>
<dbReference type="PANTHER" id="PTHR21228">
    <property type="entry name" value="FAST LEU-RICH DOMAIN-CONTAINING"/>
    <property type="match status" value="1"/>
</dbReference>
<proteinExistence type="predicted"/>
<dbReference type="GO" id="GO:0003723">
    <property type="term" value="F:RNA binding"/>
    <property type="evidence" value="ECO:0007669"/>
    <property type="project" value="TreeGrafter"/>
</dbReference>
<organism evidence="2 3">
    <name type="scientific">Babesia bovis</name>
    <dbReference type="NCBI Taxonomy" id="5865"/>
    <lineage>
        <taxon>Eukaryota</taxon>
        <taxon>Sar</taxon>
        <taxon>Alveolata</taxon>
        <taxon>Apicomplexa</taxon>
        <taxon>Aconoidasida</taxon>
        <taxon>Piroplasmida</taxon>
        <taxon>Babesiidae</taxon>
        <taxon>Babesia</taxon>
    </lineage>
</organism>
<dbReference type="GO" id="GO:0005759">
    <property type="term" value="C:mitochondrial matrix"/>
    <property type="evidence" value="ECO:0007669"/>
    <property type="project" value="TreeGrafter"/>
</dbReference>
<dbReference type="EMBL" id="AAXT01000003">
    <property type="protein sequence ID" value="EDO06334.1"/>
    <property type="molecule type" value="Genomic_DNA"/>
</dbReference>
<feature type="domain" description="RNA-editing substrate-binding complex 6 protein" evidence="1">
    <location>
        <begin position="61"/>
        <end position="275"/>
    </location>
</feature>
<dbReference type="VEuPathDB" id="PiroplasmaDB:BBOV_II003790"/>
<dbReference type="GO" id="GO:0035770">
    <property type="term" value="C:ribonucleoprotein granule"/>
    <property type="evidence" value="ECO:0007669"/>
    <property type="project" value="TreeGrafter"/>
</dbReference>
<protein>
    <recommendedName>
        <fullName evidence="1">RNA-editing substrate-binding complex 6 protein domain-containing protein</fullName>
    </recommendedName>
</protein>
<dbReference type="GeneID" id="5478131"/>
<dbReference type="GO" id="GO:0000963">
    <property type="term" value="P:mitochondrial RNA processing"/>
    <property type="evidence" value="ECO:0007669"/>
    <property type="project" value="TreeGrafter"/>
</dbReference>
<evidence type="ECO:0000313" key="2">
    <source>
        <dbReference type="EMBL" id="EDO06334.1"/>
    </source>
</evidence>
<sequence length="330" mass="37585">MADHRNLLPFEQLVDICVKRMDEANSIDLATIAQTAVLLKRRLPVFKLMEEVANVTGTQRILDEISASNAVLILYAFAQTHVKHDQLFNKLSQVISKMSHDDFQMHLIPLALHALAQLRSKDRHVLENIADYALKVAEQMQPANISSTVCAMAKLRYKHPLLLRAMANRTKQLIPSINIREMSNILWGFGKLRYDDKEFVDSIIDRCSQYSDIDELSFAQTFEAIRCYHAVHKEDVIKSLTERYLVIMPQCSTQIVTQVAWCCTSLGFNHDSIISKSLEVLTTRNRNAVEQKFVKMLLDALNNTGLEPEDTVQHYIAKLTSTQETNAVNI</sequence>